<dbReference type="PROSITE" id="PS50126">
    <property type="entry name" value="S1"/>
    <property type="match status" value="1"/>
</dbReference>
<dbReference type="Gene3D" id="2.40.50.140">
    <property type="entry name" value="Nucleic acid-binding proteins"/>
    <property type="match status" value="1"/>
</dbReference>
<dbReference type="PROSITE" id="PS50918">
    <property type="entry name" value="WWE"/>
    <property type="match status" value="1"/>
</dbReference>
<feature type="region of interest" description="Disordered" evidence="1">
    <location>
        <begin position="68"/>
        <end position="89"/>
    </location>
</feature>
<name>A0AAV4LQF5_BABCB</name>
<organism evidence="4 5">
    <name type="scientific">Babesia caballi</name>
    <dbReference type="NCBI Taxonomy" id="5871"/>
    <lineage>
        <taxon>Eukaryota</taxon>
        <taxon>Sar</taxon>
        <taxon>Alveolata</taxon>
        <taxon>Apicomplexa</taxon>
        <taxon>Aconoidasida</taxon>
        <taxon>Piroplasmida</taxon>
        <taxon>Babesiidae</taxon>
        <taxon>Babesia</taxon>
    </lineage>
</organism>
<feature type="domain" description="S1 motif" evidence="2">
    <location>
        <begin position="653"/>
        <end position="724"/>
    </location>
</feature>
<dbReference type="InterPro" id="IPR037197">
    <property type="entry name" value="WWE_dom_sf"/>
</dbReference>
<dbReference type="GeneID" id="94192472"/>
<evidence type="ECO:0000256" key="1">
    <source>
        <dbReference type="SAM" id="MobiDB-lite"/>
    </source>
</evidence>
<dbReference type="EMBL" id="BPLF01000001">
    <property type="protein sequence ID" value="GIX60989.1"/>
    <property type="molecule type" value="Genomic_DNA"/>
</dbReference>
<evidence type="ECO:0000259" key="2">
    <source>
        <dbReference type="PROSITE" id="PS50126"/>
    </source>
</evidence>
<feature type="region of interest" description="Disordered" evidence="1">
    <location>
        <begin position="570"/>
        <end position="589"/>
    </location>
</feature>
<gene>
    <name evidence="4" type="ORF">BcabD6B2_04240</name>
</gene>
<protein>
    <submittedName>
        <fullName evidence="4">RNA-binding protein, putative</fullName>
    </submittedName>
</protein>
<dbReference type="Proteomes" id="UP001497744">
    <property type="component" value="Unassembled WGS sequence"/>
</dbReference>
<reference evidence="4 5" key="1">
    <citation type="submission" date="2021-06" db="EMBL/GenBank/DDBJ databases">
        <title>Genome sequence of Babesia caballi.</title>
        <authorList>
            <person name="Yamagishi J."/>
            <person name="Kidaka T."/>
            <person name="Ochi A."/>
        </authorList>
    </citation>
    <scope>NUCLEOTIDE SEQUENCE [LARGE SCALE GENOMIC DNA]</scope>
    <source>
        <strain evidence="4">USDA-D6B2</strain>
    </source>
</reference>
<evidence type="ECO:0000313" key="4">
    <source>
        <dbReference type="EMBL" id="GIX60989.1"/>
    </source>
</evidence>
<feature type="compositionally biased region" description="Basic and acidic residues" evidence="1">
    <location>
        <begin position="1002"/>
        <end position="1013"/>
    </location>
</feature>
<feature type="compositionally biased region" description="Basic residues" evidence="1">
    <location>
        <begin position="69"/>
        <end position="83"/>
    </location>
</feature>
<feature type="region of interest" description="Disordered" evidence="1">
    <location>
        <begin position="993"/>
        <end position="1013"/>
    </location>
</feature>
<dbReference type="SUPFAM" id="SSF117839">
    <property type="entry name" value="WWE domain"/>
    <property type="match status" value="1"/>
</dbReference>
<dbReference type="InterPro" id="IPR003029">
    <property type="entry name" value="S1_domain"/>
</dbReference>
<feature type="domain" description="WWE" evidence="3">
    <location>
        <begin position="1025"/>
        <end position="1100"/>
    </location>
</feature>
<evidence type="ECO:0000259" key="3">
    <source>
        <dbReference type="PROSITE" id="PS50918"/>
    </source>
</evidence>
<sequence length="1528" mass="171086">MHLDPHASLPVTRSNTVVGEGRLMYIHSAASYTEVLTGLTGSRREFDIKALDYSQEYGGNSDFIGGIGRGRRFPTRGEKRRAGKMGQEYRQIRPESPPWITEDFGGIPSLPHKTPIELSADPINEEFLEMRKRKIPHSLLKDHYMLRMETEEEVSSYDDDFQPLFKRSPSDKYLYLLGDGITPQFESVYDVDFRGKRVNGRERLFGARSARRPKRGVWEPSEPEPEETKEETDENVKFALEQFDSYNGRDRICQLFLSALKDYQDANLALAESDEEGEADENVIDKELAEHFMTDGLGAPIWLSRWNAEYLRGRADLEGDRLIEYDNMWYGRLEKLYERHEQFLVDESPVERIVSYFEELDKEGGDSSQQRHGAHGGPPRVVIGEKVLKAKWSEHIPSAILETIAKYSFVKPKNATEAEAKQQKLDIRADAFSSCNHLSMNRLLRERALRKAEKDRRDYIMFLRGRRKVLQKGRIGPQPNTPYWLWEECWKRRDSIIQDSLVEILKSVKAVEPDVDLAKLAKGTVEHMKSPKLQGTRFDMQIVLDSPTARNVDRLEGYLKRFGSVGGTPDGKTALGSSAEARDSQAGKGIHGGDEFDDVFEEKVVDEEIDGLPLPKPLGYYFRNVVSFDKFEEEFEKFNLESFGTKEYGVRVGQLVKGTVEDVKPKRLLVDIHTSKLAVMRLSDFFSTPKEVPSGGFTAIFKKGDEMYFEVMSKYGNDIRVSTRRIQEMYKCRDIYRKHFNHQIFRVRAIQRYTMGVLVQYQGEEIADIKGYQCPVPVDELENVAFVPYRELDRQYRSEVQRIRLDVVGKVMAVYIADWALCNGVPLVSNIEAVRRLPLAHMKTGDIIRANKCMYGKEAVWLHLGHTIGTLSVADMNVRDYEKHIRGDKGVMEAKVKSVNLVSSARSSGRRKCAQVAGTMELTTRGFDSLRIGAAVNEWAERMKGDPDVVNTFNKAVVGETSALQEVVAGAVEAAATNLNPIHRVPKMRLTTSTVPSLPQGKMEEGGRSWDGIRWDFTPTAPAHDEQEEERHAYNQFQWEVLTEGGWANLSPAEQRVLNRARFQHDEVVYYQHEGRSYRADLVEMVRQNLTDFVQQPLRNDCYVALDEDELREGLGLDSTDGAHQVPLGAALNFDGRFAAQQRGVQRHQYLHVRLGVADGLAPLVVQVGEPHGQCAVHVDAVALVGQERTRDVARPRLGHLVLVRLHIGGGGAGPRVKLGNVHDRQLQTLQERQSGAVVVLGFGGEAADDVGRKRALRQGLAHAAHEGLKLGDVVLPVHQVQHAVAAGLDGEMKELEDVVVPEDLDDVGDVPLDVRRVGHAQTEHHVGGVLRGEPDLLDALGDHGFDAVKNRLHAVAAQDAAGMLGLAECAGAQAARGERDDLDQLVLPDLGKVQRREDVAIQQRNLAVLQSLLHDVHDFCKLLKGCKGSTVNLERYSGVLEDAQAAVGLGDAATDDDRDAQLPSPGDFGGHGVLARTLHSATVDYGDVGALELVAQRVAVLAQKTLCEEVLDTDEGDILMYSESDLL</sequence>
<dbReference type="RefSeq" id="XP_067713060.1">
    <property type="nucleotide sequence ID" value="XM_067856959.1"/>
</dbReference>
<dbReference type="InterPro" id="IPR004170">
    <property type="entry name" value="WWE_dom"/>
</dbReference>
<keyword evidence="5" id="KW-1185">Reference proteome</keyword>
<proteinExistence type="predicted"/>
<dbReference type="InterPro" id="IPR012340">
    <property type="entry name" value="NA-bd_OB-fold"/>
</dbReference>
<dbReference type="GO" id="GO:0003676">
    <property type="term" value="F:nucleic acid binding"/>
    <property type="evidence" value="ECO:0007669"/>
    <property type="project" value="InterPro"/>
</dbReference>
<accession>A0AAV4LQF5</accession>
<evidence type="ECO:0000313" key="5">
    <source>
        <dbReference type="Proteomes" id="UP001497744"/>
    </source>
</evidence>
<dbReference type="SUPFAM" id="SSF50249">
    <property type="entry name" value="Nucleic acid-binding proteins"/>
    <property type="match status" value="1"/>
</dbReference>
<comment type="caution">
    <text evidence="4">The sequence shown here is derived from an EMBL/GenBank/DDBJ whole genome shotgun (WGS) entry which is preliminary data.</text>
</comment>